<sequence>MTAKFTGRDEDGVLTVTVVGEVDFANAGELEAEFGAAGARVVVDLHRATYLDSAGLRVLFAQARDRRLELVLQKGNAVEQVVTLSGLTGVAATRYG</sequence>
<dbReference type="Pfam" id="PF13466">
    <property type="entry name" value="STAS_2"/>
    <property type="match status" value="1"/>
</dbReference>
<dbReference type="InterPro" id="IPR036513">
    <property type="entry name" value="STAS_dom_sf"/>
</dbReference>
<dbReference type="CDD" id="cd07043">
    <property type="entry name" value="STAS_anti-anti-sigma_factors"/>
    <property type="match status" value="1"/>
</dbReference>
<evidence type="ECO:0000313" key="3">
    <source>
        <dbReference type="Proteomes" id="UP001501747"/>
    </source>
</evidence>
<dbReference type="Proteomes" id="UP001501747">
    <property type="component" value="Unassembled WGS sequence"/>
</dbReference>
<dbReference type="InterPro" id="IPR002645">
    <property type="entry name" value="STAS_dom"/>
</dbReference>
<protein>
    <submittedName>
        <fullName evidence="2">STAS domain-containing protein</fullName>
    </submittedName>
</protein>
<evidence type="ECO:0000259" key="1">
    <source>
        <dbReference type="PROSITE" id="PS50801"/>
    </source>
</evidence>
<dbReference type="InterPro" id="IPR058548">
    <property type="entry name" value="MlaB-like_STAS"/>
</dbReference>
<accession>A0ABP7QU14</accession>
<organism evidence="2 3">
    <name type="scientific">Allokutzneria multivorans</name>
    <dbReference type="NCBI Taxonomy" id="1142134"/>
    <lineage>
        <taxon>Bacteria</taxon>
        <taxon>Bacillati</taxon>
        <taxon>Actinomycetota</taxon>
        <taxon>Actinomycetes</taxon>
        <taxon>Pseudonocardiales</taxon>
        <taxon>Pseudonocardiaceae</taxon>
        <taxon>Allokutzneria</taxon>
    </lineage>
</organism>
<keyword evidence="3" id="KW-1185">Reference proteome</keyword>
<dbReference type="PROSITE" id="PS50801">
    <property type="entry name" value="STAS"/>
    <property type="match status" value="1"/>
</dbReference>
<proteinExistence type="predicted"/>
<evidence type="ECO:0000313" key="2">
    <source>
        <dbReference type="EMBL" id="GAA3988099.1"/>
    </source>
</evidence>
<dbReference type="SUPFAM" id="SSF52091">
    <property type="entry name" value="SpoIIaa-like"/>
    <property type="match status" value="1"/>
</dbReference>
<dbReference type="EMBL" id="BAABAL010000003">
    <property type="protein sequence ID" value="GAA3988099.1"/>
    <property type="molecule type" value="Genomic_DNA"/>
</dbReference>
<name>A0ABP7QU14_9PSEU</name>
<feature type="domain" description="STAS" evidence="1">
    <location>
        <begin position="3"/>
        <end position="96"/>
    </location>
</feature>
<reference evidence="3" key="1">
    <citation type="journal article" date="2019" name="Int. J. Syst. Evol. Microbiol.">
        <title>The Global Catalogue of Microorganisms (GCM) 10K type strain sequencing project: providing services to taxonomists for standard genome sequencing and annotation.</title>
        <authorList>
            <consortium name="The Broad Institute Genomics Platform"/>
            <consortium name="The Broad Institute Genome Sequencing Center for Infectious Disease"/>
            <person name="Wu L."/>
            <person name="Ma J."/>
        </authorList>
    </citation>
    <scope>NUCLEOTIDE SEQUENCE [LARGE SCALE GENOMIC DNA]</scope>
    <source>
        <strain evidence="3">JCM 17342</strain>
    </source>
</reference>
<dbReference type="Gene3D" id="3.30.750.24">
    <property type="entry name" value="STAS domain"/>
    <property type="match status" value="1"/>
</dbReference>
<comment type="caution">
    <text evidence="2">The sequence shown here is derived from an EMBL/GenBank/DDBJ whole genome shotgun (WGS) entry which is preliminary data.</text>
</comment>
<gene>
    <name evidence="2" type="ORF">GCM10022247_03140</name>
</gene>